<dbReference type="InterPro" id="IPR036397">
    <property type="entry name" value="RNaseH_sf"/>
</dbReference>
<keyword evidence="2" id="KW-1185">Reference proteome</keyword>
<dbReference type="AlphaFoldDB" id="A0A4Y2XAR5"/>
<dbReference type="Proteomes" id="UP000499080">
    <property type="component" value="Unassembled WGS sequence"/>
</dbReference>
<evidence type="ECO:0000313" key="1">
    <source>
        <dbReference type="EMBL" id="GBO46701.1"/>
    </source>
</evidence>
<accession>A0A4Y2XAR5</accession>
<dbReference type="Gene3D" id="3.30.420.10">
    <property type="entry name" value="Ribonuclease H-like superfamily/Ribonuclease H"/>
    <property type="match status" value="1"/>
</dbReference>
<evidence type="ECO:0000313" key="2">
    <source>
        <dbReference type="Proteomes" id="UP000499080"/>
    </source>
</evidence>
<organism evidence="1 2">
    <name type="scientific">Araneus ventricosus</name>
    <name type="common">Orbweaver spider</name>
    <name type="synonym">Epeira ventricosa</name>
    <dbReference type="NCBI Taxonomy" id="182803"/>
    <lineage>
        <taxon>Eukaryota</taxon>
        <taxon>Metazoa</taxon>
        <taxon>Ecdysozoa</taxon>
        <taxon>Arthropoda</taxon>
        <taxon>Chelicerata</taxon>
        <taxon>Arachnida</taxon>
        <taxon>Araneae</taxon>
        <taxon>Araneomorphae</taxon>
        <taxon>Entelegynae</taxon>
        <taxon>Araneoidea</taxon>
        <taxon>Araneidae</taxon>
        <taxon>Araneus</taxon>
    </lineage>
</organism>
<name>A0A4Y2XAR5_ARAVE</name>
<gene>
    <name evidence="1" type="ORF">AVEN_160328_1</name>
</gene>
<dbReference type="EMBL" id="BGPR01074527">
    <property type="protein sequence ID" value="GBO46701.1"/>
    <property type="molecule type" value="Genomic_DNA"/>
</dbReference>
<sequence length="139" mass="16292">MEICTLFTDEFRLHFQSDSRRLCVWREQGTPYYPSHIHKRDRFGGFNICVWTVISLDGYLVDFCIVPRGAINGHLHRNDGLDSIVCLQSDSRRLCVWREQGTPYYPSHIHKRETFGGFNICVWTVISLDGYLVDFYIVP</sequence>
<proteinExistence type="predicted"/>
<protein>
    <submittedName>
        <fullName evidence="1">Uncharacterized protein</fullName>
    </submittedName>
</protein>
<dbReference type="GO" id="GO:0003676">
    <property type="term" value="F:nucleic acid binding"/>
    <property type="evidence" value="ECO:0007669"/>
    <property type="project" value="InterPro"/>
</dbReference>
<comment type="caution">
    <text evidence="1">The sequence shown here is derived from an EMBL/GenBank/DDBJ whole genome shotgun (WGS) entry which is preliminary data.</text>
</comment>
<reference evidence="1 2" key="1">
    <citation type="journal article" date="2019" name="Sci. Rep.">
        <title>Orb-weaving spider Araneus ventricosus genome elucidates the spidroin gene catalogue.</title>
        <authorList>
            <person name="Kono N."/>
            <person name="Nakamura H."/>
            <person name="Ohtoshi R."/>
            <person name="Moran D.A.P."/>
            <person name="Shinohara A."/>
            <person name="Yoshida Y."/>
            <person name="Fujiwara M."/>
            <person name="Mori M."/>
            <person name="Tomita M."/>
            <person name="Arakawa K."/>
        </authorList>
    </citation>
    <scope>NUCLEOTIDE SEQUENCE [LARGE SCALE GENOMIC DNA]</scope>
</reference>